<keyword evidence="4" id="KW-1185">Reference proteome</keyword>
<protein>
    <recommendedName>
        <fullName evidence="2">DUF4795 domain-containing protein</fullName>
    </recommendedName>
</protein>
<dbReference type="Proteomes" id="UP000594262">
    <property type="component" value="Unplaced"/>
</dbReference>
<dbReference type="PANTHER" id="PTHR47080:SF1">
    <property type="entry name" value="CHROMOSOME 16 OPEN READING FRAME 96"/>
    <property type="match status" value="1"/>
</dbReference>
<evidence type="ECO:0000256" key="1">
    <source>
        <dbReference type="SAM" id="Coils"/>
    </source>
</evidence>
<organism evidence="3 4">
    <name type="scientific">Clytia hemisphaerica</name>
    <dbReference type="NCBI Taxonomy" id="252671"/>
    <lineage>
        <taxon>Eukaryota</taxon>
        <taxon>Metazoa</taxon>
        <taxon>Cnidaria</taxon>
        <taxon>Hydrozoa</taxon>
        <taxon>Hydroidolina</taxon>
        <taxon>Leptothecata</taxon>
        <taxon>Obeliida</taxon>
        <taxon>Clytiidae</taxon>
        <taxon>Clytia</taxon>
    </lineage>
</organism>
<feature type="coiled-coil region" evidence="1">
    <location>
        <begin position="56"/>
        <end position="167"/>
    </location>
</feature>
<accession>A0A7M6DKP3</accession>
<dbReference type="OrthoDB" id="5981048at2759"/>
<name>A0A7M6DKP3_9CNID</name>
<feature type="domain" description="DUF4795" evidence="2">
    <location>
        <begin position="135"/>
        <end position="336"/>
    </location>
</feature>
<keyword evidence="1" id="KW-0175">Coiled coil</keyword>
<dbReference type="EnsemblMetazoa" id="CLYHEMT014197.1">
    <property type="protein sequence ID" value="CLYHEMP014197.1"/>
    <property type="gene ID" value="CLYHEMG014197"/>
</dbReference>
<evidence type="ECO:0000313" key="4">
    <source>
        <dbReference type="Proteomes" id="UP000594262"/>
    </source>
</evidence>
<reference evidence="3" key="1">
    <citation type="submission" date="2021-01" db="UniProtKB">
        <authorList>
            <consortium name="EnsemblMetazoa"/>
        </authorList>
    </citation>
    <scope>IDENTIFICATION</scope>
</reference>
<dbReference type="PANTHER" id="PTHR47080">
    <property type="entry name" value="CHROMOSOME 16 OPEN READING FRAME 96"/>
    <property type="match status" value="1"/>
</dbReference>
<dbReference type="AlphaFoldDB" id="A0A7M6DKP3"/>
<evidence type="ECO:0000313" key="3">
    <source>
        <dbReference type="EnsemblMetazoa" id="CLYHEMP014197.1"/>
    </source>
</evidence>
<dbReference type="Pfam" id="PF16043">
    <property type="entry name" value="DUF4795"/>
    <property type="match status" value="1"/>
</dbReference>
<dbReference type="InterPro" id="IPR032013">
    <property type="entry name" value="DUF4795"/>
</dbReference>
<proteinExistence type="predicted"/>
<evidence type="ECO:0000259" key="2">
    <source>
        <dbReference type="Pfam" id="PF16043"/>
    </source>
</evidence>
<sequence length="453" mass="52026">RTRIAYQEVSAKMLYLEQEINKAKGHVNSLEVMLGAKIELSDIESKLDKTDFWKVRDELNKQIKNALDQISALESSHRTVGEEVSALVSQTDEFTVQQRHLAKAMKKLERDLEDMTDNFHRSQTDMAQKRSNNGLDEAAINKIRGNIFDIQEQQSKFQQNLDSLEQDSKNKDKFLENINIEIKELQEVKVDKDYVQQQLAGKVDQGSIINKVERDHFDACVRDLDENIQNILQKIDGTEAFTNQKMTTLEGIIGTKVDHDDLKEIHAYIDQRFKTFKPKVQQKQRAEETAAGTKKQLIKNCNCISCDRPVEMTTGGDEIVTLPYYQALPGVKSMRPINTFDLQTLRQHMHQTLTQGSNRQRFELSQERSRLQKELLQLCGVRDLDEFAVSATNRACGGEHTLIEQNRRNPTKNPNGAREDGCYGERQLETEVRGRDGHIYKGRLQSAHLPDIR</sequence>